<gene>
    <name evidence="1" type="ORF">METZ01_LOCUS487639</name>
</gene>
<sequence>MKKFVSIALIFSWLMAQEDVVTLPSGARLDLPHTANIRVDTIMVQSGATFAAESPRDFSTAIATGNGTIITGQPLVSSVSSSTSDGAYNAGDTVLVTITFSENVTVTGTPQLTMETGSTDAVLNYVSGSGTATLVFRYIVASGHTSADLAYSSTTALALPESTIKIQDNLVNDGVLTLPVPGATNSLAANKALVI</sequence>
<name>A0A383CSE5_9ZZZZ</name>
<proteinExistence type="predicted"/>
<dbReference type="EMBL" id="UINC01211049">
    <property type="protein sequence ID" value="SVE34785.1"/>
    <property type="molecule type" value="Genomic_DNA"/>
</dbReference>
<feature type="non-terminal residue" evidence="1">
    <location>
        <position position="195"/>
    </location>
</feature>
<dbReference type="AlphaFoldDB" id="A0A383CSE5"/>
<organism evidence="1">
    <name type="scientific">marine metagenome</name>
    <dbReference type="NCBI Taxonomy" id="408172"/>
    <lineage>
        <taxon>unclassified sequences</taxon>
        <taxon>metagenomes</taxon>
        <taxon>ecological metagenomes</taxon>
    </lineage>
</organism>
<reference evidence="1" key="1">
    <citation type="submission" date="2018-05" db="EMBL/GenBank/DDBJ databases">
        <authorList>
            <person name="Lanie J.A."/>
            <person name="Ng W.-L."/>
            <person name="Kazmierczak K.M."/>
            <person name="Andrzejewski T.M."/>
            <person name="Davidsen T.M."/>
            <person name="Wayne K.J."/>
            <person name="Tettelin H."/>
            <person name="Glass J.I."/>
            <person name="Rusch D."/>
            <person name="Podicherti R."/>
            <person name="Tsui H.-C.T."/>
            <person name="Winkler M.E."/>
        </authorList>
    </citation>
    <scope>NUCLEOTIDE SEQUENCE</scope>
</reference>
<evidence type="ECO:0000313" key="1">
    <source>
        <dbReference type="EMBL" id="SVE34785.1"/>
    </source>
</evidence>
<accession>A0A383CSE5</accession>
<protein>
    <submittedName>
        <fullName evidence="1">Uncharacterized protein</fullName>
    </submittedName>
</protein>